<dbReference type="RefSeq" id="WP_343896098.1">
    <property type="nucleotide sequence ID" value="NZ_BAAAFZ010000046.1"/>
</dbReference>
<sequence length="189" mass="20899">MATKDDAETLFAKLAEEEAAAHPEPPLDIAPEDWITFLLFWTLAGVVFLQFFTRYVLNDSLTWTEEIAQYLLMVVTFAGSAMAARRGAHIAVEFLLNKLPRGARRVAHALVAAVATAFFAVSAFLCWQVSEAMRFQPMIAVEYPLAIVYYGILFGLVLTTVRSALHGLRRWREGEPEVAPEPGAGGVKL</sequence>
<evidence type="ECO:0000256" key="1">
    <source>
        <dbReference type="ARBA" id="ARBA00004429"/>
    </source>
</evidence>
<dbReference type="InterPro" id="IPR007387">
    <property type="entry name" value="TRAP_DctQ"/>
</dbReference>
<evidence type="ECO:0000256" key="4">
    <source>
        <dbReference type="ARBA" id="ARBA00022519"/>
    </source>
</evidence>
<comment type="subunit">
    <text evidence="9">The complex comprises the extracytoplasmic solute receptor protein and the two transmembrane proteins.</text>
</comment>
<gene>
    <name evidence="11" type="ORF">GCM10009416_29260</name>
</gene>
<evidence type="ECO:0000256" key="2">
    <source>
        <dbReference type="ARBA" id="ARBA00022448"/>
    </source>
</evidence>
<evidence type="ECO:0000256" key="9">
    <source>
        <dbReference type="RuleBase" id="RU369079"/>
    </source>
</evidence>
<comment type="similarity">
    <text evidence="8 9">Belongs to the TRAP transporter small permease family.</text>
</comment>
<evidence type="ECO:0000313" key="12">
    <source>
        <dbReference type="Proteomes" id="UP001501588"/>
    </source>
</evidence>
<reference evidence="12" key="1">
    <citation type="journal article" date="2019" name="Int. J. Syst. Evol. Microbiol.">
        <title>The Global Catalogue of Microorganisms (GCM) 10K type strain sequencing project: providing services to taxonomists for standard genome sequencing and annotation.</title>
        <authorList>
            <consortium name="The Broad Institute Genomics Platform"/>
            <consortium name="The Broad Institute Genome Sequencing Center for Infectious Disease"/>
            <person name="Wu L."/>
            <person name="Ma J."/>
        </authorList>
    </citation>
    <scope>NUCLEOTIDE SEQUENCE [LARGE SCALE GENOMIC DNA]</scope>
    <source>
        <strain evidence="12">JCM 9933</strain>
    </source>
</reference>
<keyword evidence="2 9" id="KW-0813">Transport</keyword>
<keyword evidence="3" id="KW-1003">Cell membrane</keyword>
<dbReference type="EMBL" id="BAAAFZ010000046">
    <property type="protein sequence ID" value="GAA0588881.1"/>
    <property type="molecule type" value="Genomic_DNA"/>
</dbReference>
<feature type="transmembrane region" description="Helical" evidence="9">
    <location>
        <begin position="67"/>
        <end position="85"/>
    </location>
</feature>
<keyword evidence="5 9" id="KW-0812">Transmembrane</keyword>
<accession>A0ABP3QHX9</accession>
<feature type="transmembrane region" description="Helical" evidence="9">
    <location>
        <begin position="147"/>
        <end position="165"/>
    </location>
</feature>
<evidence type="ECO:0000313" key="11">
    <source>
        <dbReference type="EMBL" id="GAA0588881.1"/>
    </source>
</evidence>
<organism evidence="11 12">
    <name type="scientific">Craurococcus roseus</name>
    <dbReference type="NCBI Taxonomy" id="77585"/>
    <lineage>
        <taxon>Bacteria</taxon>
        <taxon>Pseudomonadati</taxon>
        <taxon>Pseudomonadota</taxon>
        <taxon>Alphaproteobacteria</taxon>
        <taxon>Acetobacterales</taxon>
        <taxon>Acetobacteraceae</taxon>
        <taxon>Craurococcus</taxon>
    </lineage>
</organism>
<dbReference type="Pfam" id="PF04290">
    <property type="entry name" value="DctQ"/>
    <property type="match status" value="1"/>
</dbReference>
<evidence type="ECO:0000256" key="6">
    <source>
        <dbReference type="ARBA" id="ARBA00022989"/>
    </source>
</evidence>
<feature type="transmembrane region" description="Helical" evidence="9">
    <location>
        <begin position="34"/>
        <end position="55"/>
    </location>
</feature>
<evidence type="ECO:0000259" key="10">
    <source>
        <dbReference type="Pfam" id="PF04290"/>
    </source>
</evidence>
<dbReference type="Proteomes" id="UP001501588">
    <property type="component" value="Unassembled WGS sequence"/>
</dbReference>
<name>A0ABP3QHX9_9PROT</name>
<feature type="transmembrane region" description="Helical" evidence="9">
    <location>
        <begin position="106"/>
        <end position="127"/>
    </location>
</feature>
<dbReference type="PANTHER" id="PTHR35011:SF11">
    <property type="entry name" value="TRAP TRANSPORTER SMALL PERMEASE PROTEIN"/>
    <property type="match status" value="1"/>
</dbReference>
<keyword evidence="12" id="KW-1185">Reference proteome</keyword>
<keyword evidence="6 9" id="KW-1133">Transmembrane helix</keyword>
<comment type="caution">
    <text evidence="11">The sequence shown here is derived from an EMBL/GenBank/DDBJ whole genome shotgun (WGS) entry which is preliminary data.</text>
</comment>
<evidence type="ECO:0000256" key="8">
    <source>
        <dbReference type="ARBA" id="ARBA00038436"/>
    </source>
</evidence>
<evidence type="ECO:0000256" key="3">
    <source>
        <dbReference type="ARBA" id="ARBA00022475"/>
    </source>
</evidence>
<evidence type="ECO:0000256" key="5">
    <source>
        <dbReference type="ARBA" id="ARBA00022692"/>
    </source>
</evidence>
<dbReference type="PANTHER" id="PTHR35011">
    <property type="entry name" value="2,3-DIKETO-L-GULONATE TRAP TRANSPORTER SMALL PERMEASE PROTEIN YIAM"/>
    <property type="match status" value="1"/>
</dbReference>
<protein>
    <recommendedName>
        <fullName evidence="9">TRAP transporter small permease protein</fullName>
    </recommendedName>
</protein>
<feature type="domain" description="Tripartite ATP-independent periplasmic transporters DctQ component" evidence="10">
    <location>
        <begin position="43"/>
        <end position="172"/>
    </location>
</feature>
<dbReference type="InterPro" id="IPR055348">
    <property type="entry name" value="DctQ"/>
</dbReference>
<evidence type="ECO:0000256" key="7">
    <source>
        <dbReference type="ARBA" id="ARBA00023136"/>
    </source>
</evidence>
<keyword evidence="7 9" id="KW-0472">Membrane</keyword>
<keyword evidence="4 9" id="KW-0997">Cell inner membrane</keyword>
<proteinExistence type="inferred from homology"/>
<comment type="function">
    <text evidence="9">Part of the tripartite ATP-independent periplasmic (TRAP) transport system.</text>
</comment>
<comment type="subcellular location">
    <subcellularLocation>
        <location evidence="1 9">Cell inner membrane</location>
        <topology evidence="1 9">Multi-pass membrane protein</topology>
    </subcellularLocation>
</comment>